<dbReference type="SUPFAM" id="SSF53756">
    <property type="entry name" value="UDP-Glycosyltransferase/glycogen phosphorylase"/>
    <property type="match status" value="1"/>
</dbReference>
<keyword evidence="5" id="KW-1185">Reference proteome</keyword>
<dbReference type="RefSeq" id="WP_047250975.1">
    <property type="nucleotide sequence ID" value="NZ_CP011367.1"/>
</dbReference>
<evidence type="ECO:0000256" key="1">
    <source>
        <dbReference type="PIRSR" id="PIRSR620023-1"/>
    </source>
</evidence>
<feature type="binding site" evidence="2">
    <location>
        <position position="283"/>
    </location>
    <ligand>
        <name>substrate</name>
    </ligand>
</feature>
<evidence type="ECO:0000259" key="3">
    <source>
        <dbReference type="Pfam" id="PF04101"/>
    </source>
</evidence>
<dbReference type="EMBL" id="CP011367">
    <property type="protein sequence ID" value="AKJ94785.1"/>
    <property type="molecule type" value="Genomic_DNA"/>
</dbReference>
<name>A0A0G3G0R4_9GAMM</name>
<dbReference type="NCBIfam" id="TIGR03590">
    <property type="entry name" value="PseG"/>
    <property type="match status" value="1"/>
</dbReference>
<dbReference type="GO" id="GO:0016758">
    <property type="term" value="F:hexosyltransferase activity"/>
    <property type="evidence" value="ECO:0007669"/>
    <property type="project" value="InterPro"/>
</dbReference>
<dbReference type="InterPro" id="IPR020023">
    <property type="entry name" value="PseG"/>
</dbReference>
<dbReference type="Gene3D" id="3.40.50.11190">
    <property type="match status" value="1"/>
</dbReference>
<dbReference type="InterPro" id="IPR007235">
    <property type="entry name" value="Glyco_trans_28_C"/>
</dbReference>
<evidence type="ECO:0000313" key="4">
    <source>
        <dbReference type="EMBL" id="AKJ94785.1"/>
    </source>
</evidence>
<protein>
    <submittedName>
        <fullName evidence="4">Polysaccharide biosynthesis protein</fullName>
    </submittedName>
</protein>
<sequence length="380" mass="41699">MTQTVVFRADASVEIGTGHVMRCLTLADALRERGHACHFICRDHPGNLIEVIGQRGFPVHTLSAVDDGAGGAAGDEPGHAHWLGTSWEIDARQSRAIIRDLDPAWLVVDHYALDARWEVAVKSQGLRLLVIDDLADRSHEVNLLLDQNLGRESSDYFSLVPESCRRLIGPRYALLRPEFARLREDSLRRRHSPRLKRVLVTMGGVDKDNATGKVLDALQNCPLPGDAEIEVVMGSNAPWLESVREQAATMPRKTTVRVDVRDMAMRMVDADLAIGAAGSTSWERCCLGVPAVMVVLAENQKSIAEALAKVGACVYLGDVMNVDQLPDYWGRFSEPRALEAMSKASAAVTDGQGVVRLCQQMGDKPNAREFQRCVASSRGR</sequence>
<dbReference type="Pfam" id="PF04101">
    <property type="entry name" value="Glyco_tran_28_C"/>
    <property type="match status" value="1"/>
</dbReference>
<dbReference type="PANTHER" id="PTHR21015:SF22">
    <property type="entry name" value="GLYCOSYLTRANSFERASE"/>
    <property type="match status" value="1"/>
</dbReference>
<proteinExistence type="predicted"/>
<dbReference type="STRING" id="106634.TVD_05115"/>
<dbReference type="AlphaFoldDB" id="A0A0G3G0R4"/>
<organism evidence="4 5">
    <name type="scientific">Thioalkalivibrio versutus</name>
    <dbReference type="NCBI Taxonomy" id="106634"/>
    <lineage>
        <taxon>Bacteria</taxon>
        <taxon>Pseudomonadati</taxon>
        <taxon>Pseudomonadota</taxon>
        <taxon>Gammaproteobacteria</taxon>
        <taxon>Chromatiales</taxon>
        <taxon>Ectothiorhodospiraceae</taxon>
        <taxon>Thioalkalivibrio</taxon>
    </lineage>
</organism>
<evidence type="ECO:0000313" key="5">
    <source>
        <dbReference type="Proteomes" id="UP000064201"/>
    </source>
</evidence>
<feature type="active site" description="Proton acceptor" evidence="1">
    <location>
        <position position="19"/>
    </location>
</feature>
<dbReference type="PATRIC" id="fig|106634.4.peg.1042"/>
<evidence type="ECO:0000256" key="2">
    <source>
        <dbReference type="PIRSR" id="PIRSR620023-2"/>
    </source>
</evidence>
<dbReference type="KEGG" id="tvr:TVD_05115"/>
<dbReference type="OrthoDB" id="9788924at2"/>
<accession>A0A0G3G0R4</accession>
<dbReference type="Gene3D" id="3.40.50.2000">
    <property type="entry name" value="Glycogen Phosphorylase B"/>
    <property type="match status" value="1"/>
</dbReference>
<reference evidence="4 5" key="1">
    <citation type="submission" date="2015-04" db="EMBL/GenBank/DDBJ databases">
        <title>Complete Sequence for the Genome of the Thioalkalivibrio versutus D301.</title>
        <authorList>
            <person name="Mu T."/>
            <person name="Zhou J."/>
            <person name="Xu X."/>
        </authorList>
    </citation>
    <scope>NUCLEOTIDE SEQUENCE [LARGE SCALE GENOMIC DNA]</scope>
    <source>
        <strain evidence="4 5">D301</strain>
    </source>
</reference>
<feature type="domain" description="Glycosyl transferase family 28 C-terminal" evidence="3">
    <location>
        <begin position="214"/>
        <end position="345"/>
    </location>
</feature>
<dbReference type="Proteomes" id="UP000064201">
    <property type="component" value="Chromosome"/>
</dbReference>
<dbReference type="PANTHER" id="PTHR21015">
    <property type="entry name" value="UDP-N-ACETYLGLUCOSAMINE--N-ACETYLMURAMYL-(PENTAPEPTIDE) PYROPHOSPHORYL-UNDECAPRENOL N-ACETYLGLUCOSAMINE TRANSFERASE 1"/>
    <property type="match status" value="1"/>
</dbReference>
<feature type="binding site" evidence="2">
    <location>
        <position position="176"/>
    </location>
    <ligand>
        <name>substrate</name>
    </ligand>
</feature>
<gene>
    <name evidence="4" type="ORF">TVD_05115</name>
</gene>